<keyword evidence="3" id="KW-1185">Reference proteome</keyword>
<dbReference type="RefSeq" id="WP_120315163.1">
    <property type="nucleotide sequence ID" value="NZ_BONH01000009.1"/>
</dbReference>
<proteinExistence type="predicted"/>
<feature type="transmembrane region" description="Helical" evidence="1">
    <location>
        <begin position="96"/>
        <end position="115"/>
    </location>
</feature>
<protein>
    <submittedName>
        <fullName evidence="2">Uncharacterized protein</fullName>
    </submittedName>
</protein>
<dbReference type="AlphaFoldDB" id="A0A8J3P0Q4"/>
<comment type="caution">
    <text evidence="2">The sequence shown here is derived from an EMBL/GenBank/DDBJ whole genome shotgun (WGS) entry which is preliminary data.</text>
</comment>
<keyword evidence="1" id="KW-0472">Membrane</keyword>
<accession>A0A8J3P0Q4</accession>
<reference evidence="2 3" key="1">
    <citation type="submission" date="2021-01" db="EMBL/GenBank/DDBJ databases">
        <title>Whole genome shotgun sequence of Catellatospora citrea NBRC 14495.</title>
        <authorList>
            <person name="Komaki H."/>
            <person name="Tamura T."/>
        </authorList>
    </citation>
    <scope>NUCLEOTIDE SEQUENCE [LARGE SCALE GENOMIC DNA]</scope>
    <source>
        <strain evidence="2 3">NBRC 14495</strain>
    </source>
</reference>
<evidence type="ECO:0000256" key="1">
    <source>
        <dbReference type="SAM" id="Phobius"/>
    </source>
</evidence>
<feature type="transmembrane region" description="Helical" evidence="1">
    <location>
        <begin position="46"/>
        <end position="76"/>
    </location>
</feature>
<name>A0A8J3P0Q4_9ACTN</name>
<keyword evidence="1" id="KW-0812">Transmembrane</keyword>
<evidence type="ECO:0000313" key="2">
    <source>
        <dbReference type="EMBL" id="GIF97640.1"/>
    </source>
</evidence>
<organism evidence="2 3">
    <name type="scientific">Catellatospora citrea</name>
    <dbReference type="NCBI Taxonomy" id="53366"/>
    <lineage>
        <taxon>Bacteria</taxon>
        <taxon>Bacillati</taxon>
        <taxon>Actinomycetota</taxon>
        <taxon>Actinomycetes</taxon>
        <taxon>Micromonosporales</taxon>
        <taxon>Micromonosporaceae</taxon>
        <taxon>Catellatospora</taxon>
    </lineage>
</organism>
<dbReference type="EMBL" id="BONH01000009">
    <property type="protein sequence ID" value="GIF97640.1"/>
    <property type="molecule type" value="Genomic_DNA"/>
</dbReference>
<evidence type="ECO:0000313" key="3">
    <source>
        <dbReference type="Proteomes" id="UP000659904"/>
    </source>
</evidence>
<sequence>MRLQQPRPADETQATPFGINLALGAVVVCVSTILAGAFVTEEPGRLMLAAAVTGVFAAVVADTRASLLTGLLGFLLFDGFLVNRFGELSWDGVTTLFNLTVFGVAVGVGLGQRWIRQAVARPARTPDADPVVTELITASRQGV</sequence>
<dbReference type="Proteomes" id="UP000659904">
    <property type="component" value="Unassembled WGS sequence"/>
</dbReference>
<keyword evidence="1" id="KW-1133">Transmembrane helix</keyword>
<gene>
    <name evidence="2" type="ORF">Cci01nite_27340</name>
</gene>
<feature type="transmembrane region" description="Helical" evidence="1">
    <location>
        <begin position="17"/>
        <end position="39"/>
    </location>
</feature>